<sequence length="247" mass="26493">MGRVAPAAGADRRGEDGEAPPGKKVLTRPRAAGRAVGGRAPDSSRKGRVRRAGTRIDWLKTLSAKADRRLQRAHLRYRPQPAGSATLHCIVLDCSASMLAGRRLALAKGLLSRWTAQMYRRRERLAVIGFSGDRAGVLRAPTRAVAFNDAWIAAIGGGGGTPAAAAIAQAERLIAQQRRMAPDQVIALWVLTDGRFAAQPPRPRRTDGVTVVDFEEGAVRLGRAAQLARHWQADCVHVRALLGARGA</sequence>
<evidence type="ECO:0000256" key="1">
    <source>
        <dbReference type="SAM" id="MobiDB-lite"/>
    </source>
</evidence>
<evidence type="ECO:0000313" key="4">
    <source>
        <dbReference type="Proteomes" id="UP000694660"/>
    </source>
</evidence>
<dbReference type="InterPro" id="IPR002035">
    <property type="entry name" value="VWF_A"/>
</dbReference>
<dbReference type="PANTHER" id="PTHR35023">
    <property type="entry name" value="CHELATASE-RELATED"/>
    <property type="match status" value="1"/>
</dbReference>
<dbReference type="Gene3D" id="3.40.50.410">
    <property type="entry name" value="von Willebrand factor, type A domain"/>
    <property type="match status" value="1"/>
</dbReference>
<dbReference type="AlphaFoldDB" id="A0A944HE42"/>
<organism evidence="3 4">
    <name type="scientific">Denitromonas iodatirespirans</name>
    <dbReference type="NCBI Taxonomy" id="2795389"/>
    <lineage>
        <taxon>Bacteria</taxon>
        <taxon>Pseudomonadati</taxon>
        <taxon>Pseudomonadota</taxon>
        <taxon>Betaproteobacteria</taxon>
        <taxon>Rhodocyclales</taxon>
        <taxon>Zoogloeaceae</taxon>
        <taxon>Denitromonas</taxon>
    </lineage>
</organism>
<keyword evidence="4" id="KW-1185">Reference proteome</keyword>
<feature type="domain" description="VWFA" evidence="2">
    <location>
        <begin position="90"/>
        <end position="194"/>
    </location>
</feature>
<dbReference type="InterPro" id="IPR036465">
    <property type="entry name" value="vWFA_dom_sf"/>
</dbReference>
<dbReference type="Pfam" id="PF13519">
    <property type="entry name" value="VWA_2"/>
    <property type="match status" value="1"/>
</dbReference>
<comment type="caution">
    <text evidence="3">The sequence shown here is derived from an EMBL/GenBank/DDBJ whole genome shotgun (WGS) entry which is preliminary data.</text>
</comment>
<feature type="compositionally biased region" description="Low complexity" evidence="1">
    <location>
        <begin position="28"/>
        <end position="41"/>
    </location>
</feature>
<dbReference type="InterPro" id="IPR052989">
    <property type="entry name" value="Mg-chelatase_DI-like"/>
</dbReference>
<name>A0A944HE42_DENI1</name>
<dbReference type="SUPFAM" id="SSF53300">
    <property type="entry name" value="vWA-like"/>
    <property type="match status" value="1"/>
</dbReference>
<accession>A0A944HE42</accession>
<proteinExistence type="predicted"/>
<feature type="region of interest" description="Disordered" evidence="1">
    <location>
        <begin position="1"/>
        <end position="50"/>
    </location>
</feature>
<protein>
    <submittedName>
        <fullName evidence="3">VWA domain-containing protein</fullName>
    </submittedName>
</protein>
<dbReference type="Proteomes" id="UP000694660">
    <property type="component" value="Unassembled WGS sequence"/>
</dbReference>
<dbReference type="EMBL" id="JAEKFT010000018">
    <property type="protein sequence ID" value="MBT0962576.1"/>
    <property type="molecule type" value="Genomic_DNA"/>
</dbReference>
<dbReference type="PANTHER" id="PTHR35023:SF1">
    <property type="entry name" value="MG-PROTOPORPHYRIN IX CHELATASE"/>
    <property type="match status" value="1"/>
</dbReference>
<gene>
    <name evidence="3" type="ORF">I8J34_15455</name>
</gene>
<evidence type="ECO:0000259" key="2">
    <source>
        <dbReference type="Pfam" id="PF13519"/>
    </source>
</evidence>
<evidence type="ECO:0000313" key="3">
    <source>
        <dbReference type="EMBL" id="MBT0962576.1"/>
    </source>
</evidence>
<reference evidence="4" key="1">
    <citation type="journal article" date="2022" name="ISME J.">
        <title>Genetic and phylogenetic analysis of dissimilatory iodate-reducing bacteria identifies potential niches across the world's oceans.</title>
        <authorList>
            <person name="Reyes-Umana V."/>
            <person name="Henning Z."/>
            <person name="Lee K."/>
            <person name="Barnum T.P."/>
            <person name="Coates J.D."/>
        </authorList>
    </citation>
    <scope>NUCLEOTIDE SEQUENCE [LARGE SCALE GENOMIC DNA]</scope>
    <source>
        <strain evidence="4">IR12</strain>
    </source>
</reference>